<dbReference type="InterPro" id="IPR000866">
    <property type="entry name" value="AhpC/TSA"/>
</dbReference>
<proteinExistence type="predicted"/>
<evidence type="ECO:0000313" key="3">
    <source>
        <dbReference type="Proteomes" id="UP000199608"/>
    </source>
</evidence>
<accession>A0A1H2HX59</accession>
<dbReference type="SUPFAM" id="SSF52833">
    <property type="entry name" value="Thioredoxin-like"/>
    <property type="match status" value="1"/>
</dbReference>
<reference evidence="3" key="1">
    <citation type="submission" date="2016-10" db="EMBL/GenBank/DDBJ databases">
        <authorList>
            <person name="Varghese N."/>
            <person name="Submissions S."/>
        </authorList>
    </citation>
    <scope>NUCLEOTIDE SEQUENCE [LARGE SCALE GENOMIC DNA]</scope>
    <source>
        <strain evidence="3">DSM 3384</strain>
    </source>
</reference>
<dbReference type="Gene3D" id="3.40.30.10">
    <property type="entry name" value="Glutaredoxin"/>
    <property type="match status" value="1"/>
</dbReference>
<dbReference type="GO" id="GO:0016491">
    <property type="term" value="F:oxidoreductase activity"/>
    <property type="evidence" value="ECO:0007669"/>
    <property type="project" value="InterPro"/>
</dbReference>
<evidence type="ECO:0000259" key="1">
    <source>
        <dbReference type="Pfam" id="PF00578"/>
    </source>
</evidence>
<evidence type="ECO:0000313" key="2">
    <source>
        <dbReference type="EMBL" id="SDU36325.1"/>
    </source>
</evidence>
<keyword evidence="3" id="KW-1185">Reference proteome</keyword>
<dbReference type="Proteomes" id="UP000199608">
    <property type="component" value="Unassembled WGS sequence"/>
</dbReference>
<organism evidence="2 3">
    <name type="scientific">Desulfobacula phenolica</name>
    <dbReference type="NCBI Taxonomy" id="90732"/>
    <lineage>
        <taxon>Bacteria</taxon>
        <taxon>Pseudomonadati</taxon>
        <taxon>Thermodesulfobacteriota</taxon>
        <taxon>Desulfobacteria</taxon>
        <taxon>Desulfobacterales</taxon>
        <taxon>Desulfobacteraceae</taxon>
        <taxon>Desulfobacula</taxon>
    </lineage>
</organism>
<dbReference type="EMBL" id="FNLL01000007">
    <property type="protein sequence ID" value="SDU36325.1"/>
    <property type="molecule type" value="Genomic_DNA"/>
</dbReference>
<dbReference type="InterPro" id="IPR036249">
    <property type="entry name" value="Thioredoxin-like_sf"/>
</dbReference>
<dbReference type="GO" id="GO:0016209">
    <property type="term" value="F:antioxidant activity"/>
    <property type="evidence" value="ECO:0007669"/>
    <property type="project" value="InterPro"/>
</dbReference>
<name>A0A1H2HX59_9BACT</name>
<sequence length="202" mass="23022">MMDLIKHFLLIKTAFKCQLIIFFLLSWGLIFPGQGGCRAMDKTLDFTLPSPTNETHRIYLGLLNDNRFSLGQIKAEIVIIEIFSMYCPICQREADNVNTMFNLIQNSPVLKQKVKLLGIGSGNSTFEVDFFKNRYSIEFPLFSDPDFSIHKKIGEVRTPHFFGVKIEANGEHTIFYSQSGEVSDPEKFLKTLLTDSGLKQQP</sequence>
<feature type="domain" description="Alkyl hydroperoxide reductase subunit C/ Thiol specific antioxidant" evidence="1">
    <location>
        <begin position="45"/>
        <end position="159"/>
    </location>
</feature>
<dbReference type="AlphaFoldDB" id="A0A1H2HX59"/>
<protein>
    <submittedName>
        <fullName evidence="2">Peroxiredoxin</fullName>
    </submittedName>
</protein>
<dbReference type="Pfam" id="PF00578">
    <property type="entry name" value="AhpC-TSA"/>
    <property type="match status" value="1"/>
</dbReference>
<gene>
    <name evidence="2" type="ORF">SAMN04487931_10793</name>
</gene>